<protein>
    <submittedName>
        <fullName evidence="1">Uncharacterized protein</fullName>
    </submittedName>
</protein>
<evidence type="ECO:0000313" key="1">
    <source>
        <dbReference type="EMBL" id="SOY32253.1"/>
    </source>
</evidence>
<organism evidence="1 2">
    <name type="scientific">Acetatifactor muris</name>
    <dbReference type="NCBI Taxonomy" id="879566"/>
    <lineage>
        <taxon>Bacteria</taxon>
        <taxon>Bacillati</taxon>
        <taxon>Bacillota</taxon>
        <taxon>Clostridia</taxon>
        <taxon>Lachnospirales</taxon>
        <taxon>Lachnospiraceae</taxon>
        <taxon>Acetatifactor</taxon>
    </lineage>
</organism>
<dbReference type="RefSeq" id="WP_103242215.1">
    <property type="nucleotide sequence ID" value="NZ_JANJZD010000049.1"/>
</dbReference>
<dbReference type="OrthoDB" id="9907497at2"/>
<accession>A0A2K4ZP42</accession>
<reference evidence="1 2" key="1">
    <citation type="submission" date="2018-01" db="EMBL/GenBank/DDBJ databases">
        <authorList>
            <person name="Gaut B.S."/>
            <person name="Morton B.R."/>
            <person name="Clegg M.T."/>
            <person name="Duvall M.R."/>
        </authorList>
    </citation>
    <scope>NUCLEOTIDE SEQUENCE [LARGE SCALE GENOMIC DNA]</scope>
    <source>
        <strain evidence="1">GP69</strain>
    </source>
</reference>
<evidence type="ECO:0000313" key="2">
    <source>
        <dbReference type="Proteomes" id="UP000236311"/>
    </source>
</evidence>
<name>A0A2K4ZP42_9FIRM</name>
<dbReference type="Proteomes" id="UP000236311">
    <property type="component" value="Unassembled WGS sequence"/>
</dbReference>
<sequence length="69" mass="8079">MDQVKIEERTEIEGVFCPFSGGLCRMNCRFLIDVEEGCIIEQGCKNLERMRETLDEMQEQGLQKTIYED</sequence>
<gene>
    <name evidence="1" type="ORF">AMURIS_05011</name>
</gene>
<keyword evidence="2" id="KW-1185">Reference proteome</keyword>
<dbReference type="AlphaFoldDB" id="A0A2K4ZP42"/>
<dbReference type="EMBL" id="OFSM01000043">
    <property type="protein sequence ID" value="SOY32253.1"/>
    <property type="molecule type" value="Genomic_DNA"/>
</dbReference>
<proteinExistence type="predicted"/>